<name>A0A2B7IDD3_CUTAC</name>
<protein>
    <submittedName>
        <fullName evidence="2">Uncharacterized protein</fullName>
    </submittedName>
</protein>
<evidence type="ECO:0000313" key="3">
    <source>
        <dbReference type="Proteomes" id="UP000226191"/>
    </source>
</evidence>
<dbReference type="GeneID" id="92856227"/>
<sequence>MLCRDLDMELGRITVIPDAHRTGKLYLYRELRMVPGMAPSEVISAQAAEDDLGQLSVTSLSVNRCESPTWGAELPRVVLGMLQGR</sequence>
<organism evidence="2 3">
    <name type="scientific">Cutibacterium acnes</name>
    <name type="common">Propionibacterium acnes</name>
    <dbReference type="NCBI Taxonomy" id="1747"/>
    <lineage>
        <taxon>Bacteria</taxon>
        <taxon>Bacillati</taxon>
        <taxon>Actinomycetota</taxon>
        <taxon>Actinomycetes</taxon>
        <taxon>Propionibacteriales</taxon>
        <taxon>Propionibacteriaceae</taxon>
        <taxon>Cutibacterium</taxon>
    </lineage>
</organism>
<dbReference type="AlphaFoldDB" id="A0A2B7IDD3"/>
<evidence type="ECO:0000313" key="1">
    <source>
        <dbReference type="EMBL" id="AXM06854.1"/>
    </source>
</evidence>
<dbReference type="Proteomes" id="UP000226191">
    <property type="component" value="Unassembled WGS sequence"/>
</dbReference>
<dbReference type="RefSeq" id="WP_002517135.1">
    <property type="nucleotide sequence ID" value="NZ_AP019664.1"/>
</dbReference>
<evidence type="ECO:0000313" key="2">
    <source>
        <dbReference type="EMBL" id="PGF35076.1"/>
    </source>
</evidence>
<dbReference type="Proteomes" id="UP000256621">
    <property type="component" value="Chromosome"/>
</dbReference>
<proteinExistence type="predicted"/>
<reference evidence="2 3" key="1">
    <citation type="submission" date="2017-02" db="EMBL/GenBank/DDBJ databases">
        <title>Prevalence of linear plasmids in Cutibacterium acnes isolates obtained from cancerous prostatic tissue.</title>
        <authorList>
            <person name="Davidsson S."/>
            <person name="Bruggemann H."/>
        </authorList>
    </citation>
    <scope>NUCLEOTIDE SEQUENCE [LARGE SCALE GENOMIC DNA]</scope>
    <source>
        <strain evidence="2 3">11-78</strain>
    </source>
</reference>
<dbReference type="EMBL" id="CP031442">
    <property type="protein sequence ID" value="AXM06854.1"/>
    <property type="molecule type" value="Genomic_DNA"/>
</dbReference>
<evidence type="ECO:0000313" key="4">
    <source>
        <dbReference type="Proteomes" id="UP000256621"/>
    </source>
</evidence>
<gene>
    <name evidence="2" type="ORF">B1B09_05560</name>
    <name evidence="1" type="ORF">DXN06_06635</name>
</gene>
<accession>A0A2B7IDD3</accession>
<dbReference type="EMBL" id="MVCE01000002">
    <property type="protein sequence ID" value="PGF35076.1"/>
    <property type="molecule type" value="Genomic_DNA"/>
</dbReference>
<reference evidence="1 4" key="2">
    <citation type="submission" date="2018-08" db="EMBL/GenBank/DDBJ databases">
        <title>Genome sequencing of Cutibacterium acnes KCOM 1315.</title>
        <authorList>
            <person name="Kook J.-K."/>
            <person name="Park S.-N."/>
            <person name="Lim Y.K."/>
        </authorList>
    </citation>
    <scope>NUCLEOTIDE SEQUENCE [LARGE SCALE GENOMIC DNA]</scope>
    <source>
        <strain evidence="1 4">KCOM 1315</strain>
    </source>
</reference>